<comment type="pathway">
    <text evidence="1">Lipid metabolism.</text>
</comment>
<dbReference type="InterPro" id="IPR044608">
    <property type="entry name" value="Ect1/PCYT2"/>
</dbReference>
<keyword evidence="5 13" id="KW-0548">Nucleotidyltransferase</keyword>
<keyword evidence="4 13" id="KW-0808">Transferase</keyword>
<evidence type="ECO:0000313" key="15">
    <source>
        <dbReference type="WBParaSite" id="SRAE_X000035200.1"/>
    </source>
</evidence>
<keyword evidence="8" id="KW-1208">Phospholipid metabolism</keyword>
<organism evidence="13">
    <name type="scientific">Strongyloides ratti</name>
    <name type="common">Parasitic roundworm</name>
    <dbReference type="NCBI Taxonomy" id="34506"/>
    <lineage>
        <taxon>Eukaryota</taxon>
        <taxon>Metazoa</taxon>
        <taxon>Ecdysozoa</taxon>
        <taxon>Nematoda</taxon>
        <taxon>Chromadorea</taxon>
        <taxon>Rhabditida</taxon>
        <taxon>Tylenchina</taxon>
        <taxon>Panagrolaimomorpha</taxon>
        <taxon>Strongyloidoidea</taxon>
        <taxon>Strongyloididae</taxon>
        <taxon>Strongyloides</taxon>
    </lineage>
</organism>
<evidence type="ECO:0000256" key="7">
    <source>
        <dbReference type="ARBA" id="ARBA00023209"/>
    </source>
</evidence>
<evidence type="ECO:0000313" key="14">
    <source>
        <dbReference type="Proteomes" id="UP000035682"/>
    </source>
</evidence>
<dbReference type="InterPro" id="IPR004821">
    <property type="entry name" value="Cyt_trans-like"/>
</dbReference>
<dbReference type="NCBIfam" id="TIGR00125">
    <property type="entry name" value="cyt_tran_rel"/>
    <property type="match status" value="2"/>
</dbReference>
<evidence type="ECO:0000256" key="1">
    <source>
        <dbReference type="ARBA" id="ARBA00005189"/>
    </source>
</evidence>
<dbReference type="OrthoDB" id="40021at2759"/>
<keyword evidence="3" id="KW-0444">Lipid biosynthesis</keyword>
<dbReference type="PANTHER" id="PTHR45780:SF2">
    <property type="entry name" value="ETHANOLAMINE-PHOSPHATE CYTIDYLYLTRANSFERASE"/>
    <property type="match status" value="1"/>
</dbReference>
<dbReference type="InterPro" id="IPR014729">
    <property type="entry name" value="Rossmann-like_a/b/a_fold"/>
</dbReference>
<dbReference type="CDD" id="cd02174">
    <property type="entry name" value="CCT"/>
    <property type="match status" value="1"/>
</dbReference>
<comment type="similarity">
    <text evidence="2">Belongs to the cytidylyltransferase family.</text>
</comment>
<dbReference type="Pfam" id="PF01467">
    <property type="entry name" value="CTP_transf_like"/>
    <property type="match status" value="2"/>
</dbReference>
<dbReference type="EC" id="2.7.7.14" evidence="10"/>
<dbReference type="Gene3D" id="3.40.50.620">
    <property type="entry name" value="HUPs"/>
    <property type="match status" value="2"/>
</dbReference>
<feature type="domain" description="Cytidyltransferase-like" evidence="12">
    <location>
        <begin position="41"/>
        <end position="165"/>
    </location>
</feature>
<dbReference type="WormBase" id="SRAE_X000035200">
    <property type="protein sequence ID" value="SRP08354"/>
    <property type="gene ID" value="WBGene00265911"/>
</dbReference>
<dbReference type="CDD" id="cd02173">
    <property type="entry name" value="ECT"/>
    <property type="match status" value="1"/>
</dbReference>
<dbReference type="WBParaSite" id="SRAE_X000035200.1">
    <property type="protein sequence ID" value="SRAE_X000035200.1"/>
    <property type="gene ID" value="WBGene00265911"/>
</dbReference>
<evidence type="ECO:0000256" key="4">
    <source>
        <dbReference type="ARBA" id="ARBA00022679"/>
    </source>
</evidence>
<protein>
    <recommendedName>
        <fullName evidence="10">ethanolamine-phosphate cytidylyltransferase</fullName>
        <ecNumber evidence="10">2.7.7.14</ecNumber>
    </recommendedName>
    <alternativeName>
        <fullName evidence="11">CTP:phosphoethanolamine cytidylyltransferase</fullName>
    </alternativeName>
</protein>
<keyword evidence="6" id="KW-0443">Lipid metabolism</keyword>
<dbReference type="InterPro" id="IPR041723">
    <property type="entry name" value="CCT"/>
</dbReference>
<evidence type="ECO:0000313" key="13">
    <source>
        <dbReference type="EMBL" id="CEF71025.1"/>
    </source>
</evidence>
<evidence type="ECO:0000313" key="16">
    <source>
        <dbReference type="WormBase" id="SRAE_X000035200"/>
    </source>
</evidence>
<evidence type="ECO:0000256" key="8">
    <source>
        <dbReference type="ARBA" id="ARBA00023264"/>
    </source>
</evidence>
<evidence type="ECO:0000256" key="11">
    <source>
        <dbReference type="ARBA" id="ARBA00031473"/>
    </source>
</evidence>
<proteinExistence type="inferred from homology"/>
<evidence type="ECO:0000256" key="6">
    <source>
        <dbReference type="ARBA" id="ARBA00023098"/>
    </source>
</evidence>
<reference evidence="15" key="2">
    <citation type="submission" date="2020-12" db="UniProtKB">
        <authorList>
            <consortium name="WormBaseParasite"/>
        </authorList>
    </citation>
    <scope>IDENTIFICATION</scope>
</reference>
<accession>A0A090LME2</accession>
<dbReference type="CTD" id="36383405"/>
<dbReference type="GeneID" id="36383405"/>
<keyword evidence="14" id="KW-1185">Reference proteome</keyword>
<feature type="domain" description="Cytidyltransferase-like" evidence="12">
    <location>
        <begin position="233"/>
        <end position="325"/>
    </location>
</feature>
<dbReference type="AlphaFoldDB" id="A0A090LME2"/>
<dbReference type="GO" id="GO:0006646">
    <property type="term" value="P:phosphatidylethanolamine biosynthetic process"/>
    <property type="evidence" value="ECO:0007669"/>
    <property type="project" value="UniProtKB-UniPathway"/>
</dbReference>
<dbReference type="SUPFAM" id="SSF52374">
    <property type="entry name" value="Nucleotidylyl transferase"/>
    <property type="match status" value="2"/>
</dbReference>
<keyword evidence="7" id="KW-0594">Phospholipid biosynthesis</keyword>
<dbReference type="GO" id="GO:0005737">
    <property type="term" value="C:cytoplasm"/>
    <property type="evidence" value="ECO:0007669"/>
    <property type="project" value="TreeGrafter"/>
</dbReference>
<dbReference type="Proteomes" id="UP000035682">
    <property type="component" value="Unplaced"/>
</dbReference>
<sequence length="411" mass="46583">MDNSEIKNELNEYKESKLKCSDNVENKQLFNKIVTKKGRVWCDGCYDMIHFGHANQLRQAKKMGKYLVVGVHTDNEILRNKGPPVFNENERYKMVKGIKWVDEVVEGAPYSTTIETLDKYNCEFCVHGNDITLTAEGVDTYAEVKNAGRYKECERTAGVSTTDLVGRMLKLTKNHHETSDSFDDEKGKRARTLSTGSCGNSPWTRVSKFIPSTQTLLQFADGLPPKPTDKIVYVCGAFDLFHIGHLSFLEKARKLGDYLIVGLFEDSVVNAYKGTNHPIMSLHERTLSVLAYKPVSEVIIGAPYIITKDLIKNFNVSIVADGSRVPHHNTLDDVDIYKIPKEMGIYELIDSENDMTTDMIIKRVVENEKAFKKRNNEKEQKEIAAFEALKQMELKNKDSSLTKNVVNLSNH</sequence>
<evidence type="ECO:0000256" key="2">
    <source>
        <dbReference type="ARBA" id="ARBA00010101"/>
    </source>
</evidence>
<dbReference type="EMBL" id="LN609530">
    <property type="protein sequence ID" value="CEF71025.1"/>
    <property type="molecule type" value="Genomic_DNA"/>
</dbReference>
<evidence type="ECO:0000256" key="3">
    <source>
        <dbReference type="ARBA" id="ARBA00022516"/>
    </source>
</evidence>
<dbReference type="UniPathway" id="UPA00558">
    <property type="reaction ID" value="UER00742"/>
</dbReference>
<evidence type="ECO:0000256" key="5">
    <source>
        <dbReference type="ARBA" id="ARBA00022695"/>
    </source>
</evidence>
<dbReference type="OMA" id="QCKYINA"/>
<dbReference type="GO" id="GO:0004306">
    <property type="term" value="F:ethanolamine-phosphate cytidylyltransferase activity"/>
    <property type="evidence" value="ECO:0007669"/>
    <property type="project" value="UniProtKB-EC"/>
</dbReference>
<reference evidence="13 14" key="1">
    <citation type="submission" date="2014-09" db="EMBL/GenBank/DDBJ databases">
        <authorList>
            <person name="Martin A.A."/>
        </authorList>
    </citation>
    <scope>NUCLEOTIDE SEQUENCE</scope>
    <source>
        <strain evidence="14">ED321</strain>
        <strain evidence="13">ED321 Heterogonic</strain>
    </source>
</reference>
<comment type="pathway">
    <text evidence="9">Phospholipid metabolism; phosphatidylethanolamine biosynthesis; phosphatidylethanolamine from ethanolamine: step 2/3.</text>
</comment>
<evidence type="ECO:0000256" key="10">
    <source>
        <dbReference type="ARBA" id="ARBA00024221"/>
    </source>
</evidence>
<evidence type="ECO:0000256" key="9">
    <source>
        <dbReference type="ARBA" id="ARBA00024191"/>
    </source>
</evidence>
<evidence type="ECO:0000259" key="12">
    <source>
        <dbReference type="Pfam" id="PF01467"/>
    </source>
</evidence>
<dbReference type="PANTHER" id="PTHR45780">
    <property type="entry name" value="ETHANOLAMINE-PHOSPHATE CYTIDYLYLTRANSFERASE"/>
    <property type="match status" value="1"/>
</dbReference>
<dbReference type="eggNOG" id="KOG2803">
    <property type="taxonomic scope" value="Eukaryota"/>
</dbReference>
<name>A0A090LME2_STRRB</name>
<gene>
    <name evidence="13 15 16" type="ORF">SRAE_X000035200</name>
</gene>
<dbReference type="STRING" id="34506.A0A090LME2"/>
<dbReference type="RefSeq" id="XP_024510221.1">
    <property type="nucleotide sequence ID" value="XM_024644687.1"/>
</dbReference>